<protein>
    <recommendedName>
        <fullName evidence="1">Reverse transcriptase Ty1/copia-type domain-containing protein</fullName>
    </recommendedName>
</protein>
<gene>
    <name evidence="2" type="ORF">LIER_12992</name>
</gene>
<comment type="caution">
    <text evidence="2">The sequence shown here is derived from an EMBL/GenBank/DDBJ whole genome shotgun (WGS) entry which is preliminary data.</text>
</comment>
<evidence type="ECO:0000313" key="2">
    <source>
        <dbReference type="EMBL" id="GAA0155215.1"/>
    </source>
</evidence>
<evidence type="ECO:0000259" key="1">
    <source>
        <dbReference type="Pfam" id="PF07727"/>
    </source>
</evidence>
<keyword evidence="3" id="KW-1185">Reference proteome</keyword>
<dbReference type="Proteomes" id="UP001454036">
    <property type="component" value="Unassembled WGS sequence"/>
</dbReference>
<proteinExistence type="predicted"/>
<dbReference type="Pfam" id="PF07727">
    <property type="entry name" value="RVT_2"/>
    <property type="match status" value="1"/>
</dbReference>
<dbReference type="InterPro" id="IPR013103">
    <property type="entry name" value="RVT_2"/>
</dbReference>
<dbReference type="EMBL" id="BAABME010002571">
    <property type="protein sequence ID" value="GAA0155215.1"/>
    <property type="molecule type" value="Genomic_DNA"/>
</dbReference>
<sequence length="146" mass="16802">MRRFKKYYVILLLYVDDMLIVETDLQKINMLKKELSLKLAMKDLGETKQILGMRIIRDRNSLRLTQEEYLKKVIKRFNMLDAKPVSTPIAAHFQLLVEQSLETENELMYMDKVPYASAVGSLMYAMVCTRPDIAHGVGVVSSVGNQ</sequence>
<name>A0AAV3PU53_LITER</name>
<feature type="domain" description="Reverse transcriptase Ty1/copia-type" evidence="1">
    <location>
        <begin position="6"/>
        <end position="90"/>
    </location>
</feature>
<reference evidence="2 3" key="1">
    <citation type="submission" date="2024-01" db="EMBL/GenBank/DDBJ databases">
        <title>The complete chloroplast genome sequence of Lithospermum erythrorhizon: insights into the phylogenetic relationship among Boraginaceae species and the maternal lineages of purple gromwells.</title>
        <authorList>
            <person name="Okada T."/>
            <person name="Watanabe K."/>
        </authorList>
    </citation>
    <scope>NUCLEOTIDE SEQUENCE [LARGE SCALE GENOMIC DNA]</scope>
</reference>
<organism evidence="2 3">
    <name type="scientific">Lithospermum erythrorhizon</name>
    <name type="common">Purple gromwell</name>
    <name type="synonym">Lithospermum officinale var. erythrorhizon</name>
    <dbReference type="NCBI Taxonomy" id="34254"/>
    <lineage>
        <taxon>Eukaryota</taxon>
        <taxon>Viridiplantae</taxon>
        <taxon>Streptophyta</taxon>
        <taxon>Embryophyta</taxon>
        <taxon>Tracheophyta</taxon>
        <taxon>Spermatophyta</taxon>
        <taxon>Magnoliopsida</taxon>
        <taxon>eudicotyledons</taxon>
        <taxon>Gunneridae</taxon>
        <taxon>Pentapetalae</taxon>
        <taxon>asterids</taxon>
        <taxon>lamiids</taxon>
        <taxon>Boraginales</taxon>
        <taxon>Boraginaceae</taxon>
        <taxon>Boraginoideae</taxon>
        <taxon>Lithospermeae</taxon>
        <taxon>Lithospermum</taxon>
    </lineage>
</organism>
<accession>A0AAV3PU53</accession>
<evidence type="ECO:0000313" key="3">
    <source>
        <dbReference type="Proteomes" id="UP001454036"/>
    </source>
</evidence>
<dbReference type="AlphaFoldDB" id="A0AAV3PU53"/>